<name>A0ABP7JFK9_9ACTN</name>
<dbReference type="EMBL" id="BAAAZR010000059">
    <property type="protein sequence ID" value="GAA3843971.1"/>
    <property type="molecule type" value="Genomic_DNA"/>
</dbReference>
<accession>A0ABP7JFK9</accession>
<organism evidence="1 2">
    <name type="scientific">Sphaerisporangium flaviroseum</name>
    <dbReference type="NCBI Taxonomy" id="509199"/>
    <lineage>
        <taxon>Bacteria</taxon>
        <taxon>Bacillati</taxon>
        <taxon>Actinomycetota</taxon>
        <taxon>Actinomycetes</taxon>
        <taxon>Streptosporangiales</taxon>
        <taxon>Streptosporangiaceae</taxon>
        <taxon>Sphaerisporangium</taxon>
    </lineage>
</organism>
<comment type="caution">
    <text evidence="1">The sequence shown here is derived from an EMBL/GenBank/DDBJ whole genome shotgun (WGS) entry which is preliminary data.</text>
</comment>
<evidence type="ECO:0000313" key="2">
    <source>
        <dbReference type="Proteomes" id="UP001500888"/>
    </source>
</evidence>
<proteinExistence type="predicted"/>
<dbReference type="RefSeq" id="WP_344952810.1">
    <property type="nucleotide sequence ID" value="NZ_BAAAZR010000059.1"/>
</dbReference>
<evidence type="ECO:0000313" key="1">
    <source>
        <dbReference type="EMBL" id="GAA3843971.1"/>
    </source>
</evidence>
<reference evidence="2" key="1">
    <citation type="journal article" date="2019" name="Int. J. Syst. Evol. Microbiol.">
        <title>The Global Catalogue of Microorganisms (GCM) 10K type strain sequencing project: providing services to taxonomists for standard genome sequencing and annotation.</title>
        <authorList>
            <consortium name="The Broad Institute Genomics Platform"/>
            <consortium name="The Broad Institute Genome Sequencing Center for Infectious Disease"/>
            <person name="Wu L."/>
            <person name="Ma J."/>
        </authorList>
    </citation>
    <scope>NUCLEOTIDE SEQUENCE [LARGE SCALE GENOMIC DNA]</scope>
    <source>
        <strain evidence="2">JCM 16908</strain>
    </source>
</reference>
<keyword evidence="2" id="KW-1185">Reference proteome</keyword>
<dbReference type="Proteomes" id="UP001500888">
    <property type="component" value="Unassembled WGS sequence"/>
</dbReference>
<sequence length="179" mass="19243">MTNDCPHCRGSSDYGPGPCTSCACRTCRGAAFFTEVCDDCNGLGIQTAQAVYRFPADPVTPMTAPEYDAIKERALELVQTLAGDAVTAEAMLATRGIQPVSIMHGDAESEADADLIYRMLPRLAREAGTVHATSGGNDYTTFLFDGDDAEQAAVRFTAAALEVAESWWRITPTAQPVWR</sequence>
<gene>
    <name evidence="1" type="ORF">GCM10022226_78720</name>
</gene>
<protein>
    <submittedName>
        <fullName evidence="1">Uncharacterized protein</fullName>
    </submittedName>
</protein>